<evidence type="ECO:0000256" key="1">
    <source>
        <dbReference type="SAM" id="Phobius"/>
    </source>
</evidence>
<accession>A0ABU9XTT8</accession>
<keyword evidence="3" id="KW-1185">Reference proteome</keyword>
<evidence type="ECO:0008006" key="4">
    <source>
        <dbReference type="Google" id="ProtNLM"/>
    </source>
</evidence>
<proteinExistence type="predicted"/>
<keyword evidence="1" id="KW-0812">Transmembrane</keyword>
<keyword evidence="1" id="KW-1133">Transmembrane helix</keyword>
<comment type="caution">
    <text evidence="2">The sequence shown here is derived from an EMBL/GenBank/DDBJ whole genome shotgun (WGS) entry which is preliminary data.</text>
</comment>
<protein>
    <recommendedName>
        <fullName evidence="4">DUF423 domain-containing protein</fullName>
    </recommendedName>
</protein>
<evidence type="ECO:0000313" key="3">
    <source>
        <dbReference type="Proteomes" id="UP001404104"/>
    </source>
</evidence>
<sequence length="132" mass="13832">MRRMLGIVLGAALALAILAGIERMAHGLYPAAFDAAALSRSMAAVPLAAQLIIACAWLAAGFGGPWLALRVSDWRWAGWIIALLLITGNVLTLTALAHPLWLQAAAIALPLAGAGLAWRAHHKPYKGEPLLG</sequence>
<feature type="transmembrane region" description="Helical" evidence="1">
    <location>
        <begin position="43"/>
        <end position="69"/>
    </location>
</feature>
<dbReference type="RefSeq" id="WP_345865067.1">
    <property type="nucleotide sequence ID" value="NZ_JBDIMF010000004.1"/>
</dbReference>
<dbReference type="EMBL" id="JBDIMF010000004">
    <property type="protein sequence ID" value="MEN2787028.1"/>
    <property type="molecule type" value="Genomic_DNA"/>
</dbReference>
<name>A0ABU9XTT8_9SPHN</name>
<gene>
    <name evidence="2" type="ORF">ABC969_11425</name>
</gene>
<feature type="transmembrane region" description="Helical" evidence="1">
    <location>
        <begin position="76"/>
        <end position="94"/>
    </location>
</feature>
<keyword evidence="1" id="KW-0472">Membrane</keyword>
<evidence type="ECO:0000313" key="2">
    <source>
        <dbReference type="EMBL" id="MEN2787028.1"/>
    </source>
</evidence>
<organism evidence="2 3">
    <name type="scientific">Sphingomonas qilianensis</name>
    <dbReference type="NCBI Taxonomy" id="1736690"/>
    <lineage>
        <taxon>Bacteria</taxon>
        <taxon>Pseudomonadati</taxon>
        <taxon>Pseudomonadota</taxon>
        <taxon>Alphaproteobacteria</taxon>
        <taxon>Sphingomonadales</taxon>
        <taxon>Sphingomonadaceae</taxon>
        <taxon>Sphingomonas</taxon>
    </lineage>
</organism>
<dbReference type="Proteomes" id="UP001404104">
    <property type="component" value="Unassembled WGS sequence"/>
</dbReference>
<feature type="transmembrane region" description="Helical" evidence="1">
    <location>
        <begin position="100"/>
        <end position="118"/>
    </location>
</feature>
<reference evidence="2 3" key="1">
    <citation type="submission" date="2024-05" db="EMBL/GenBank/DDBJ databases">
        <authorList>
            <person name="Liu Q."/>
            <person name="Xin Y.-H."/>
        </authorList>
    </citation>
    <scope>NUCLEOTIDE SEQUENCE [LARGE SCALE GENOMIC DNA]</scope>
    <source>
        <strain evidence="2 3">CGMCC 1.15349</strain>
    </source>
</reference>